<dbReference type="PANTHER" id="PTHR24408:SF58">
    <property type="entry name" value="TRANSCRIPTION FACTOR (TFIIIA), PUTATIVE (AFU_ORTHOLOGUE AFUA_1G05150)-RELATED"/>
    <property type="match status" value="1"/>
</dbReference>
<feature type="compositionally biased region" description="Basic and acidic residues" evidence="6">
    <location>
        <begin position="218"/>
        <end position="242"/>
    </location>
</feature>
<keyword evidence="4" id="KW-0862">Zinc</keyword>
<dbReference type="SMART" id="SM00384">
    <property type="entry name" value="AT_hook"/>
    <property type="match status" value="2"/>
</dbReference>
<feature type="domain" description="C2H2-type" evidence="7">
    <location>
        <begin position="729"/>
        <end position="756"/>
    </location>
</feature>
<feature type="domain" description="C2H2-type" evidence="7">
    <location>
        <begin position="699"/>
        <end position="728"/>
    </location>
</feature>
<dbReference type="EMBL" id="CAXLJM020000046">
    <property type="protein sequence ID" value="CAL8111557.1"/>
    <property type="molecule type" value="Genomic_DNA"/>
</dbReference>
<dbReference type="Gene3D" id="3.30.160.60">
    <property type="entry name" value="Classic Zinc Finger"/>
    <property type="match status" value="5"/>
</dbReference>
<feature type="domain" description="C2H2-type" evidence="7">
    <location>
        <begin position="756"/>
        <end position="783"/>
    </location>
</feature>
<evidence type="ECO:0000259" key="7">
    <source>
        <dbReference type="PROSITE" id="PS50157"/>
    </source>
</evidence>
<evidence type="ECO:0000256" key="4">
    <source>
        <dbReference type="ARBA" id="ARBA00022833"/>
    </source>
</evidence>
<feature type="region of interest" description="Disordered" evidence="6">
    <location>
        <begin position="1"/>
        <end position="23"/>
    </location>
</feature>
<accession>A0ABP1QY03</accession>
<dbReference type="SUPFAM" id="SSF57667">
    <property type="entry name" value="beta-beta-alpha zinc fingers"/>
    <property type="match status" value="2"/>
</dbReference>
<sequence>MESSSWERLGDDDLSSSPPPVSDSLECTEKLRYCFICASGIQNNLNEDGEEQLVCASTEISLEVFLKGLDIFCEALQIDRKPFCRDEEWKRFAELDNFVRYICCSQCCSILENVVSLHELILSTEMRLKVHLHTIKNHVVDSSQRKNSDKIEYFDRSCIQFRKDVLKKFHKRLREPTDTQYRNVSPESVGEAVNPEILPTHSKAQPKAKRSKPFTRPPYEKESDSPKQILIKREKNDPRDSDDSQSFNHLDFSCEEDDTLTGNVENRDEFYSKRLNSDKDSDFECQEALESYSSASDDEDFIPYVKRRKTSKKDPLGSCEEPTPPNKTEASSVKRKRGRPRKSSERPVTVDRNSEQQPNTQDFQVPVKRKRGRPKKYPQWSACEATGRKPKVKESDNLQLAANDSIPLVSEDNIPIDIPTSNGHSTVNDSTSFSMIQGKRPKKMYQKMWRTKDFLLQHGPNARPISVLNSSTGEMSYLHVKILLQKPILYCKHPECNFSVNNVISFAEQEAFLEIKRHIRDKHRKCFRSSVSGAEGGYCCYYCDSTFSSRPALYDHSRSQHPNLKLPLSLCEICGKILQQKGMFLHVLRHKSDQEKSEVSKIRLRRTKWSGRPRIPPSYKKSEDGSIIEPPTEDVQTEFRCDECHKVYRGLHVFRRHQKTHLHVDLRKQFECDICHAKLASATSLMYHKDSVHAKTPYYTCSYCGRGFPRNQMTCYKTHVRLHTGERPYQCSICGNSFVSKQMLKIHELTHEDTQIQCEYCPNWYKNQVTLNRHQRNHHSESYAASIKKEKSGIVPKSIRLDQRPDFIGPRIAYPCEPCGKVFRWKSVLVAHMKTKHKLHLPNPDDYPNQNILQHARFAQSYPS</sequence>
<gene>
    <name evidence="8" type="ORF">ODALV1_LOCUS15149</name>
</gene>
<dbReference type="PROSITE" id="PS00028">
    <property type="entry name" value="ZINC_FINGER_C2H2_1"/>
    <property type="match status" value="6"/>
</dbReference>
<reference evidence="8 9" key="1">
    <citation type="submission" date="2024-08" db="EMBL/GenBank/DDBJ databases">
        <authorList>
            <person name="Cucini C."/>
            <person name="Frati F."/>
        </authorList>
    </citation>
    <scope>NUCLEOTIDE SEQUENCE [LARGE SCALE GENOMIC DNA]</scope>
</reference>
<keyword evidence="3 5" id="KW-0863">Zinc-finger</keyword>
<dbReference type="InterPro" id="IPR013087">
    <property type="entry name" value="Znf_C2H2_type"/>
</dbReference>
<feature type="region of interest" description="Disordered" evidence="6">
    <location>
        <begin position="177"/>
        <end position="249"/>
    </location>
</feature>
<evidence type="ECO:0000313" key="9">
    <source>
        <dbReference type="Proteomes" id="UP001642540"/>
    </source>
</evidence>
<feature type="region of interest" description="Disordered" evidence="6">
    <location>
        <begin position="308"/>
        <end position="379"/>
    </location>
</feature>
<name>A0ABP1QY03_9HEXA</name>
<evidence type="ECO:0000256" key="3">
    <source>
        <dbReference type="ARBA" id="ARBA00022771"/>
    </source>
</evidence>
<dbReference type="SMART" id="SM00355">
    <property type="entry name" value="ZnF_C2H2"/>
    <property type="match status" value="8"/>
</dbReference>
<evidence type="ECO:0000256" key="6">
    <source>
        <dbReference type="SAM" id="MobiDB-lite"/>
    </source>
</evidence>
<feature type="domain" description="C2H2-type" evidence="7">
    <location>
        <begin position="639"/>
        <end position="668"/>
    </location>
</feature>
<evidence type="ECO:0000313" key="8">
    <source>
        <dbReference type="EMBL" id="CAL8111557.1"/>
    </source>
</evidence>
<comment type="caution">
    <text evidence="8">The sequence shown here is derived from an EMBL/GenBank/DDBJ whole genome shotgun (WGS) entry which is preliminary data.</text>
</comment>
<keyword evidence="9" id="KW-1185">Reference proteome</keyword>
<dbReference type="InterPro" id="IPR036236">
    <property type="entry name" value="Znf_C2H2_sf"/>
</dbReference>
<evidence type="ECO:0000256" key="2">
    <source>
        <dbReference type="ARBA" id="ARBA00022737"/>
    </source>
</evidence>
<dbReference type="PROSITE" id="PS50157">
    <property type="entry name" value="ZINC_FINGER_C2H2_2"/>
    <property type="match status" value="6"/>
</dbReference>
<feature type="compositionally biased region" description="Basic residues" evidence="6">
    <location>
        <begin position="204"/>
        <end position="213"/>
    </location>
</feature>
<evidence type="ECO:0000256" key="1">
    <source>
        <dbReference type="ARBA" id="ARBA00022723"/>
    </source>
</evidence>
<proteinExistence type="predicted"/>
<dbReference type="InterPro" id="IPR017956">
    <property type="entry name" value="AT_hook_DNA-bd_motif"/>
</dbReference>
<dbReference type="PANTHER" id="PTHR24408">
    <property type="entry name" value="ZINC FINGER PROTEIN"/>
    <property type="match status" value="1"/>
</dbReference>
<feature type="compositionally biased region" description="Basic residues" evidence="6">
    <location>
        <begin position="367"/>
        <end position="376"/>
    </location>
</feature>
<protein>
    <recommendedName>
        <fullName evidence="7">C2H2-type domain-containing protein</fullName>
    </recommendedName>
</protein>
<keyword evidence="2" id="KW-0677">Repeat</keyword>
<keyword evidence="1" id="KW-0479">Metal-binding</keyword>
<evidence type="ECO:0000256" key="5">
    <source>
        <dbReference type="PROSITE-ProRule" id="PRU00042"/>
    </source>
</evidence>
<dbReference type="Proteomes" id="UP001642540">
    <property type="component" value="Unassembled WGS sequence"/>
</dbReference>
<dbReference type="Pfam" id="PF13894">
    <property type="entry name" value="zf-C2H2_4"/>
    <property type="match status" value="2"/>
</dbReference>
<organism evidence="8 9">
    <name type="scientific">Orchesella dallaii</name>
    <dbReference type="NCBI Taxonomy" id="48710"/>
    <lineage>
        <taxon>Eukaryota</taxon>
        <taxon>Metazoa</taxon>
        <taxon>Ecdysozoa</taxon>
        <taxon>Arthropoda</taxon>
        <taxon>Hexapoda</taxon>
        <taxon>Collembola</taxon>
        <taxon>Entomobryomorpha</taxon>
        <taxon>Entomobryoidea</taxon>
        <taxon>Orchesellidae</taxon>
        <taxon>Orchesellinae</taxon>
        <taxon>Orchesella</taxon>
    </lineage>
</organism>
<feature type="domain" description="C2H2-type" evidence="7">
    <location>
        <begin position="538"/>
        <end position="566"/>
    </location>
</feature>
<feature type="domain" description="C2H2-type" evidence="7">
    <location>
        <begin position="814"/>
        <end position="842"/>
    </location>
</feature>
<feature type="compositionally biased region" description="Basic and acidic residues" evidence="6">
    <location>
        <begin position="342"/>
        <end position="354"/>
    </location>
</feature>